<comment type="caution">
    <text evidence="4">The sequence shown here is derived from an EMBL/GenBank/DDBJ whole genome shotgun (WGS) entry which is preliminary data.</text>
</comment>
<dbReference type="PANTHER" id="PTHR45947:SF3">
    <property type="entry name" value="SULFOQUINOVOSYL TRANSFERASE SQD2"/>
    <property type="match status" value="1"/>
</dbReference>
<dbReference type="Proteomes" id="UP000636960">
    <property type="component" value="Unassembled WGS sequence"/>
</dbReference>
<evidence type="ECO:0000256" key="2">
    <source>
        <dbReference type="ARBA" id="ARBA00022679"/>
    </source>
</evidence>
<sequence>MSTPTRVLLVVENVALARDHRLRKHAAALVEAGMRVTVICRRDPGNQAVPGVRVLDYPAPADGTGKLGFVREYLYSLLMAVALTVRALCTGGADVVQMSSTPDIYFVLAVPLKFFGRTVIFDFKDLSPEMYEARYGSTDGPLYRLLRTCERASLRTASHVVAVNGTVREVAMTRGGVPARRITVVGNGPRLDQLVAGPARPELRGGHRHLAVLVGMMGPQDRIDLAVEAVAHLVHRLGRTDCGFAFVGVGDAVADCEKLAAERGVSAWVTFPGWAEPDQVVDYLSTADLGIEPNLEPFVTPVKAMEYMAVGLPFVAFDVAETRLVGGDAAALATPGDPADFARHIDELLTDRERRQAMGRAGRRAVVERLAWEHQQETYVALVGRLARPKGEHA</sequence>
<dbReference type="GO" id="GO:0016757">
    <property type="term" value="F:glycosyltransferase activity"/>
    <property type="evidence" value="ECO:0007669"/>
    <property type="project" value="UniProtKB-KW"/>
</dbReference>
<dbReference type="RefSeq" id="WP_203790162.1">
    <property type="nucleotide sequence ID" value="NZ_BOMV01000104.1"/>
</dbReference>
<reference evidence="4" key="1">
    <citation type="submission" date="2021-01" db="EMBL/GenBank/DDBJ databases">
        <title>Whole genome shotgun sequence of Actinoplanes rishiriensis NBRC 108556.</title>
        <authorList>
            <person name="Komaki H."/>
            <person name="Tamura T."/>
        </authorList>
    </citation>
    <scope>NUCLEOTIDE SEQUENCE</scope>
    <source>
        <strain evidence="4">NBRC 108556</strain>
    </source>
</reference>
<dbReference type="InterPro" id="IPR050194">
    <property type="entry name" value="Glycosyltransferase_grp1"/>
</dbReference>
<organism evidence="4 5">
    <name type="scientific">Paractinoplanes rishiriensis</name>
    <dbReference type="NCBI Taxonomy" id="1050105"/>
    <lineage>
        <taxon>Bacteria</taxon>
        <taxon>Bacillati</taxon>
        <taxon>Actinomycetota</taxon>
        <taxon>Actinomycetes</taxon>
        <taxon>Micromonosporales</taxon>
        <taxon>Micromonosporaceae</taxon>
        <taxon>Paractinoplanes</taxon>
    </lineage>
</organism>
<dbReference type="AlphaFoldDB" id="A0A919N2Q9"/>
<accession>A0A919N2Q9</accession>
<dbReference type="Gene3D" id="3.40.50.2000">
    <property type="entry name" value="Glycogen Phosphorylase B"/>
    <property type="match status" value="2"/>
</dbReference>
<gene>
    <name evidence="4" type="ORF">Ari01nite_88870</name>
</gene>
<keyword evidence="2" id="KW-0808">Transferase</keyword>
<dbReference type="PANTHER" id="PTHR45947">
    <property type="entry name" value="SULFOQUINOVOSYL TRANSFERASE SQD2"/>
    <property type="match status" value="1"/>
</dbReference>
<dbReference type="SUPFAM" id="SSF53756">
    <property type="entry name" value="UDP-Glycosyltransferase/glycogen phosphorylase"/>
    <property type="match status" value="1"/>
</dbReference>
<feature type="domain" description="Glycosyltransferase subfamily 4-like N-terminal" evidence="3">
    <location>
        <begin position="22"/>
        <end position="188"/>
    </location>
</feature>
<keyword evidence="1" id="KW-0328">Glycosyltransferase</keyword>
<keyword evidence="5" id="KW-1185">Reference proteome</keyword>
<dbReference type="EMBL" id="BOMV01000104">
    <property type="protein sequence ID" value="GIF01423.1"/>
    <property type="molecule type" value="Genomic_DNA"/>
</dbReference>
<proteinExistence type="predicted"/>
<dbReference type="InterPro" id="IPR028098">
    <property type="entry name" value="Glyco_trans_4-like_N"/>
</dbReference>
<name>A0A919N2Q9_9ACTN</name>
<dbReference type="Pfam" id="PF13579">
    <property type="entry name" value="Glyco_trans_4_4"/>
    <property type="match status" value="1"/>
</dbReference>
<evidence type="ECO:0000259" key="3">
    <source>
        <dbReference type="Pfam" id="PF13579"/>
    </source>
</evidence>
<protein>
    <submittedName>
        <fullName evidence="4">Glycosyltransferase WbuB</fullName>
    </submittedName>
</protein>
<dbReference type="GO" id="GO:1901137">
    <property type="term" value="P:carbohydrate derivative biosynthetic process"/>
    <property type="evidence" value="ECO:0007669"/>
    <property type="project" value="UniProtKB-ARBA"/>
</dbReference>
<evidence type="ECO:0000313" key="5">
    <source>
        <dbReference type="Proteomes" id="UP000636960"/>
    </source>
</evidence>
<evidence type="ECO:0000313" key="4">
    <source>
        <dbReference type="EMBL" id="GIF01423.1"/>
    </source>
</evidence>
<dbReference type="CDD" id="cd03794">
    <property type="entry name" value="GT4_WbuB-like"/>
    <property type="match status" value="1"/>
</dbReference>
<dbReference type="Pfam" id="PF13692">
    <property type="entry name" value="Glyco_trans_1_4"/>
    <property type="match status" value="1"/>
</dbReference>
<evidence type="ECO:0000256" key="1">
    <source>
        <dbReference type="ARBA" id="ARBA00022676"/>
    </source>
</evidence>